<name>A0AAW4UHI5_9FIRM</name>
<evidence type="ECO:0000313" key="2">
    <source>
        <dbReference type="Proteomes" id="UP001197684"/>
    </source>
</evidence>
<accession>A0AAW4UHI5</accession>
<sequence>MGKSELIVKLTHNDYTVENAHEIFEACKHTKANYWGFKDSGLPKAQMIELFRFMKQHNKTTILEVVEYT</sequence>
<organism evidence="1 2">
    <name type="scientific">Agathobacter rectalis</name>
    <dbReference type="NCBI Taxonomy" id="39491"/>
    <lineage>
        <taxon>Bacteria</taxon>
        <taxon>Bacillati</taxon>
        <taxon>Bacillota</taxon>
        <taxon>Clostridia</taxon>
        <taxon>Lachnospirales</taxon>
        <taxon>Lachnospiraceae</taxon>
        <taxon>Agathobacter</taxon>
    </lineage>
</organism>
<proteinExistence type="predicted"/>
<protein>
    <submittedName>
        <fullName evidence="1">Uncharacterized protein</fullName>
    </submittedName>
</protein>
<dbReference type="AlphaFoldDB" id="A0AAW4UHI5"/>
<comment type="caution">
    <text evidence="1">The sequence shown here is derived from an EMBL/GenBank/DDBJ whole genome shotgun (WGS) entry which is preliminary data.</text>
</comment>
<evidence type="ECO:0000313" key="1">
    <source>
        <dbReference type="EMBL" id="MCB6939987.1"/>
    </source>
</evidence>
<gene>
    <name evidence="1" type="ORF">LIZ56_16565</name>
</gene>
<dbReference type="Proteomes" id="UP001197684">
    <property type="component" value="Unassembled WGS sequence"/>
</dbReference>
<feature type="non-terminal residue" evidence="1">
    <location>
        <position position="69"/>
    </location>
</feature>
<reference evidence="1" key="1">
    <citation type="submission" date="2021-10" db="EMBL/GenBank/DDBJ databases">
        <title>Collection of gut derived symbiotic bacterial strains cultured from healthy donors.</title>
        <authorList>
            <person name="Lin H."/>
            <person name="Littmann E."/>
            <person name="Kohout C."/>
            <person name="Pamer E.G."/>
        </authorList>
    </citation>
    <scope>NUCLEOTIDE SEQUENCE</scope>
    <source>
        <strain evidence="1">DFI.9.42</strain>
    </source>
</reference>
<dbReference type="EMBL" id="JAJCJK010000186">
    <property type="protein sequence ID" value="MCB6939987.1"/>
    <property type="molecule type" value="Genomic_DNA"/>
</dbReference>